<protein>
    <recommendedName>
        <fullName evidence="3">UBC core domain-containing protein</fullName>
    </recommendedName>
</protein>
<feature type="domain" description="UBC core" evidence="3">
    <location>
        <begin position="1"/>
        <end position="150"/>
    </location>
</feature>
<dbReference type="EMBL" id="JH992978">
    <property type="protein sequence ID" value="EKX50408.1"/>
    <property type="molecule type" value="Genomic_DNA"/>
</dbReference>
<dbReference type="Pfam" id="PF00179">
    <property type="entry name" value="UQ_con"/>
    <property type="match status" value="1"/>
</dbReference>
<dbReference type="KEGG" id="gtt:GUITHDRAFT_44246"/>
<dbReference type="PaxDb" id="55529-EKX50408"/>
<evidence type="ECO:0000313" key="6">
    <source>
        <dbReference type="Proteomes" id="UP000011087"/>
    </source>
</evidence>
<dbReference type="EnsemblProtists" id="EKX50408">
    <property type="protein sequence ID" value="EKX50408"/>
    <property type="gene ID" value="GUITHDRAFT_44246"/>
</dbReference>
<dbReference type="AlphaFoldDB" id="L1JQP4"/>
<feature type="non-terminal residue" evidence="4">
    <location>
        <position position="196"/>
    </location>
</feature>
<dbReference type="InterPro" id="IPR000608">
    <property type="entry name" value="UBC"/>
</dbReference>
<reference evidence="6" key="2">
    <citation type="submission" date="2012-11" db="EMBL/GenBank/DDBJ databases">
        <authorList>
            <person name="Kuo A."/>
            <person name="Curtis B.A."/>
            <person name="Tanifuji G."/>
            <person name="Burki F."/>
            <person name="Gruber A."/>
            <person name="Irimia M."/>
            <person name="Maruyama S."/>
            <person name="Arias M.C."/>
            <person name="Ball S.G."/>
            <person name="Gile G.H."/>
            <person name="Hirakawa Y."/>
            <person name="Hopkins J.F."/>
            <person name="Rensing S.A."/>
            <person name="Schmutz J."/>
            <person name="Symeonidi A."/>
            <person name="Elias M."/>
            <person name="Eveleigh R.J."/>
            <person name="Herman E.K."/>
            <person name="Klute M.J."/>
            <person name="Nakayama T."/>
            <person name="Obornik M."/>
            <person name="Reyes-Prieto A."/>
            <person name="Armbrust E.V."/>
            <person name="Aves S.J."/>
            <person name="Beiko R.G."/>
            <person name="Coutinho P."/>
            <person name="Dacks J.B."/>
            <person name="Durnford D.G."/>
            <person name="Fast N.M."/>
            <person name="Green B.R."/>
            <person name="Grisdale C."/>
            <person name="Hempe F."/>
            <person name="Henrissat B."/>
            <person name="Hoppner M.P."/>
            <person name="Ishida K.-I."/>
            <person name="Kim E."/>
            <person name="Koreny L."/>
            <person name="Kroth P.G."/>
            <person name="Liu Y."/>
            <person name="Malik S.-B."/>
            <person name="Maier U.G."/>
            <person name="McRose D."/>
            <person name="Mock T."/>
            <person name="Neilson J.A."/>
            <person name="Onodera N.T."/>
            <person name="Poole A.M."/>
            <person name="Pritham E.J."/>
            <person name="Richards T.A."/>
            <person name="Rocap G."/>
            <person name="Roy S.W."/>
            <person name="Sarai C."/>
            <person name="Schaack S."/>
            <person name="Shirato S."/>
            <person name="Slamovits C.H."/>
            <person name="Spencer D.F."/>
            <person name="Suzuki S."/>
            <person name="Worden A.Z."/>
            <person name="Zauner S."/>
            <person name="Barry K."/>
            <person name="Bell C."/>
            <person name="Bharti A.K."/>
            <person name="Crow J.A."/>
            <person name="Grimwood J."/>
            <person name="Kramer R."/>
            <person name="Lindquist E."/>
            <person name="Lucas S."/>
            <person name="Salamov A."/>
            <person name="McFadden G.I."/>
            <person name="Lane C.E."/>
            <person name="Keeling P.J."/>
            <person name="Gray M.W."/>
            <person name="Grigoriev I.V."/>
            <person name="Archibald J.M."/>
        </authorList>
    </citation>
    <scope>NUCLEOTIDE SEQUENCE</scope>
    <source>
        <strain evidence="6">CCMP2712</strain>
    </source>
</reference>
<dbReference type="SUPFAM" id="SSF54495">
    <property type="entry name" value="UBC-like"/>
    <property type="match status" value="1"/>
</dbReference>
<evidence type="ECO:0000256" key="2">
    <source>
        <dbReference type="ARBA" id="ARBA00022786"/>
    </source>
</evidence>
<dbReference type="PROSITE" id="PS50127">
    <property type="entry name" value="UBC_2"/>
    <property type="match status" value="1"/>
</dbReference>
<dbReference type="STRING" id="905079.L1JQP4"/>
<feature type="non-terminal residue" evidence="4">
    <location>
        <position position="1"/>
    </location>
</feature>
<accession>L1JQP4</accession>
<dbReference type="OMA" id="NEANSEH"/>
<dbReference type="OrthoDB" id="47801at2759"/>
<reference evidence="4 6" key="1">
    <citation type="journal article" date="2012" name="Nature">
        <title>Algal genomes reveal evolutionary mosaicism and the fate of nucleomorphs.</title>
        <authorList>
            <consortium name="DOE Joint Genome Institute"/>
            <person name="Curtis B.A."/>
            <person name="Tanifuji G."/>
            <person name="Burki F."/>
            <person name="Gruber A."/>
            <person name="Irimia M."/>
            <person name="Maruyama S."/>
            <person name="Arias M.C."/>
            <person name="Ball S.G."/>
            <person name="Gile G.H."/>
            <person name="Hirakawa Y."/>
            <person name="Hopkins J.F."/>
            <person name="Kuo A."/>
            <person name="Rensing S.A."/>
            <person name="Schmutz J."/>
            <person name="Symeonidi A."/>
            <person name="Elias M."/>
            <person name="Eveleigh R.J."/>
            <person name="Herman E.K."/>
            <person name="Klute M.J."/>
            <person name="Nakayama T."/>
            <person name="Obornik M."/>
            <person name="Reyes-Prieto A."/>
            <person name="Armbrust E.V."/>
            <person name="Aves S.J."/>
            <person name="Beiko R.G."/>
            <person name="Coutinho P."/>
            <person name="Dacks J.B."/>
            <person name="Durnford D.G."/>
            <person name="Fast N.M."/>
            <person name="Green B.R."/>
            <person name="Grisdale C.J."/>
            <person name="Hempel F."/>
            <person name="Henrissat B."/>
            <person name="Hoppner M.P."/>
            <person name="Ishida K."/>
            <person name="Kim E."/>
            <person name="Koreny L."/>
            <person name="Kroth P.G."/>
            <person name="Liu Y."/>
            <person name="Malik S.B."/>
            <person name="Maier U.G."/>
            <person name="McRose D."/>
            <person name="Mock T."/>
            <person name="Neilson J.A."/>
            <person name="Onodera N.T."/>
            <person name="Poole A.M."/>
            <person name="Pritham E.J."/>
            <person name="Richards T.A."/>
            <person name="Rocap G."/>
            <person name="Roy S.W."/>
            <person name="Sarai C."/>
            <person name="Schaack S."/>
            <person name="Shirato S."/>
            <person name="Slamovits C.H."/>
            <person name="Spencer D.F."/>
            <person name="Suzuki S."/>
            <person name="Worden A.Z."/>
            <person name="Zauner S."/>
            <person name="Barry K."/>
            <person name="Bell C."/>
            <person name="Bharti A.K."/>
            <person name="Crow J.A."/>
            <person name="Grimwood J."/>
            <person name="Kramer R."/>
            <person name="Lindquist E."/>
            <person name="Lucas S."/>
            <person name="Salamov A."/>
            <person name="McFadden G.I."/>
            <person name="Lane C.E."/>
            <person name="Keeling P.J."/>
            <person name="Gray M.W."/>
            <person name="Grigoriev I.V."/>
            <person name="Archibald J.M."/>
        </authorList>
    </citation>
    <scope>NUCLEOTIDE SEQUENCE</scope>
    <source>
        <strain evidence="4 6">CCMP2712</strain>
    </source>
</reference>
<organism evidence="4">
    <name type="scientific">Guillardia theta (strain CCMP2712)</name>
    <name type="common">Cryptophyte</name>
    <dbReference type="NCBI Taxonomy" id="905079"/>
    <lineage>
        <taxon>Eukaryota</taxon>
        <taxon>Cryptophyceae</taxon>
        <taxon>Pyrenomonadales</taxon>
        <taxon>Geminigeraceae</taxon>
        <taxon>Guillardia</taxon>
    </lineage>
</organism>
<dbReference type="PANTHER" id="PTHR46116">
    <property type="entry name" value="(E3-INDEPENDENT) E2 UBIQUITIN-CONJUGATING ENZYME"/>
    <property type="match status" value="1"/>
</dbReference>
<keyword evidence="2" id="KW-0833">Ubl conjugation pathway</keyword>
<dbReference type="Gene3D" id="3.10.110.10">
    <property type="entry name" value="Ubiquitin Conjugating Enzyme"/>
    <property type="match status" value="1"/>
</dbReference>
<evidence type="ECO:0000313" key="4">
    <source>
        <dbReference type="EMBL" id="EKX50408.1"/>
    </source>
</evidence>
<proteinExistence type="predicted"/>
<dbReference type="eggNOG" id="KOG0895">
    <property type="taxonomic scope" value="Eukaryota"/>
</dbReference>
<dbReference type="CDD" id="cd23810">
    <property type="entry name" value="UBCc_BIRC6"/>
    <property type="match status" value="1"/>
</dbReference>
<keyword evidence="6" id="KW-1185">Reference proteome</keyword>
<dbReference type="Proteomes" id="UP000011087">
    <property type="component" value="Unassembled WGS sequence"/>
</dbReference>
<name>L1JQP4_GUITC</name>
<gene>
    <name evidence="4" type="ORF">GUITHDRAFT_44246</name>
</gene>
<keyword evidence="1" id="KW-0808">Transferase</keyword>
<dbReference type="SMART" id="SM00212">
    <property type="entry name" value="UBCc"/>
    <property type="match status" value="1"/>
</dbReference>
<dbReference type="GeneID" id="17307199"/>
<evidence type="ECO:0000259" key="3">
    <source>
        <dbReference type="PROSITE" id="PS50127"/>
    </source>
</evidence>
<dbReference type="PANTHER" id="PTHR46116:SF39">
    <property type="entry name" value="BACULOVIRAL IAP REPEAT-CONTAINING PROTEIN 6"/>
    <property type="match status" value="1"/>
</dbReference>
<dbReference type="RefSeq" id="XP_005837388.1">
    <property type="nucleotide sequence ID" value="XM_005837331.1"/>
</dbReference>
<sequence length="196" mass="22234">SLPSSPAAAIFLLVDETRMDVAQVAISGPTGSPYALGLFLFDVFFPDLYPDVPPLLLLRTTGNGLVRFNPNLYSDGKVCLSLLGTWHGEAWNPSSSTFLQVLVSIQSLILVDQPYFNEPGYELQKSSPEGRRRSREYNDTIRLNTVRYAMLEHLRNPPMGFEDLVRAHFKELRNFVLGECRRWARESLSSDIRREL</sequence>
<dbReference type="HOGENOM" id="CLU_025097_4_0_1"/>
<evidence type="ECO:0000256" key="1">
    <source>
        <dbReference type="ARBA" id="ARBA00022679"/>
    </source>
</evidence>
<evidence type="ECO:0000313" key="5">
    <source>
        <dbReference type="EnsemblProtists" id="EKX50408"/>
    </source>
</evidence>
<dbReference type="GO" id="GO:0016740">
    <property type="term" value="F:transferase activity"/>
    <property type="evidence" value="ECO:0007669"/>
    <property type="project" value="UniProtKB-KW"/>
</dbReference>
<reference evidence="5" key="3">
    <citation type="submission" date="2016-03" db="UniProtKB">
        <authorList>
            <consortium name="EnsemblProtists"/>
        </authorList>
    </citation>
    <scope>IDENTIFICATION</scope>
</reference>
<dbReference type="InterPro" id="IPR016135">
    <property type="entry name" value="UBQ-conjugating_enzyme/RWD"/>
</dbReference>